<dbReference type="InterPro" id="IPR012454">
    <property type="entry name" value="DUF1659"/>
</dbReference>
<dbReference type="EMBL" id="RBZO01000008">
    <property type="protein sequence ID" value="RKQ16603.1"/>
    <property type="molecule type" value="Genomic_DNA"/>
</dbReference>
<dbReference type="OrthoDB" id="48766at2"/>
<evidence type="ECO:0000259" key="1">
    <source>
        <dbReference type="Pfam" id="PF07872"/>
    </source>
</evidence>
<evidence type="ECO:0000313" key="3">
    <source>
        <dbReference type="Proteomes" id="UP000281813"/>
    </source>
</evidence>
<evidence type="ECO:0000313" key="2">
    <source>
        <dbReference type="EMBL" id="RKQ16603.1"/>
    </source>
</evidence>
<organism evidence="2 3">
    <name type="scientific">Oceanobacillus bengalensis</name>
    <dbReference type="NCBI Taxonomy" id="1435466"/>
    <lineage>
        <taxon>Bacteria</taxon>
        <taxon>Bacillati</taxon>
        <taxon>Bacillota</taxon>
        <taxon>Bacilli</taxon>
        <taxon>Bacillales</taxon>
        <taxon>Bacillaceae</taxon>
        <taxon>Oceanobacillus</taxon>
    </lineage>
</organism>
<dbReference type="AlphaFoldDB" id="A0A494Z291"/>
<reference evidence="2 3" key="1">
    <citation type="journal article" date="2015" name="Antonie Van Leeuwenhoek">
        <title>Oceanobacillus bengalensis sp. nov., a bacterium isolated from seawater of the Bay of Bengal.</title>
        <authorList>
            <person name="Yongchang O."/>
            <person name="Xiang W."/>
            <person name="Wang G."/>
        </authorList>
    </citation>
    <scope>NUCLEOTIDE SEQUENCE [LARGE SCALE GENOMIC DNA]</scope>
    <source>
        <strain evidence="2 3">MCCC 1K00260</strain>
    </source>
</reference>
<comment type="caution">
    <text evidence="2">The sequence shown here is derived from an EMBL/GenBank/DDBJ whole genome shotgun (WGS) entry which is preliminary data.</text>
</comment>
<accession>A0A494Z291</accession>
<proteinExistence type="predicted"/>
<name>A0A494Z291_9BACI</name>
<gene>
    <name evidence="2" type="ORF">D8M05_06920</name>
</gene>
<keyword evidence="3" id="KW-1185">Reference proteome</keyword>
<dbReference type="Proteomes" id="UP000281813">
    <property type="component" value="Unassembled WGS sequence"/>
</dbReference>
<protein>
    <submittedName>
        <fullName evidence="2">DUF1659 domain-containing protein</fullName>
    </submittedName>
</protein>
<sequence>MAIADLRKSTLQLVLNDGTNMDTGEPVFKYKSFNNIKTTATADQLYAVATAFASLQERVLYNTIRKDDSEIIGV</sequence>
<dbReference type="RefSeq" id="WP_121130015.1">
    <property type="nucleotide sequence ID" value="NZ_JBHUFK010000003.1"/>
</dbReference>
<feature type="domain" description="DUF1659" evidence="1">
    <location>
        <begin position="3"/>
        <end position="72"/>
    </location>
</feature>
<dbReference type="Pfam" id="PF07872">
    <property type="entry name" value="DUF1659"/>
    <property type="match status" value="1"/>
</dbReference>